<name>A0AAV7WE93_PLEWA</name>
<evidence type="ECO:0000313" key="2">
    <source>
        <dbReference type="EMBL" id="KAJ1211678.1"/>
    </source>
</evidence>
<dbReference type="EMBL" id="JANPWB010000002">
    <property type="protein sequence ID" value="KAJ1211678.1"/>
    <property type="molecule type" value="Genomic_DNA"/>
</dbReference>
<sequence length="75" mass="8019">MPGLEGRKRIGCRVSGAVSRAQQRRPGRVAGCVDRAAALWAPPLLLFLGGAAPALLCWYGRVRSGSAEYWAPLRA</sequence>
<keyword evidence="3" id="KW-1185">Reference proteome</keyword>
<feature type="transmembrane region" description="Helical" evidence="1">
    <location>
        <begin position="37"/>
        <end position="59"/>
    </location>
</feature>
<evidence type="ECO:0000313" key="3">
    <source>
        <dbReference type="Proteomes" id="UP001066276"/>
    </source>
</evidence>
<keyword evidence="1" id="KW-0812">Transmembrane</keyword>
<proteinExistence type="predicted"/>
<keyword evidence="1" id="KW-0472">Membrane</keyword>
<accession>A0AAV7WE93</accession>
<organism evidence="2 3">
    <name type="scientific">Pleurodeles waltl</name>
    <name type="common">Iberian ribbed newt</name>
    <dbReference type="NCBI Taxonomy" id="8319"/>
    <lineage>
        <taxon>Eukaryota</taxon>
        <taxon>Metazoa</taxon>
        <taxon>Chordata</taxon>
        <taxon>Craniata</taxon>
        <taxon>Vertebrata</taxon>
        <taxon>Euteleostomi</taxon>
        <taxon>Amphibia</taxon>
        <taxon>Batrachia</taxon>
        <taxon>Caudata</taxon>
        <taxon>Salamandroidea</taxon>
        <taxon>Salamandridae</taxon>
        <taxon>Pleurodelinae</taxon>
        <taxon>Pleurodeles</taxon>
    </lineage>
</organism>
<dbReference type="AlphaFoldDB" id="A0AAV7WE93"/>
<protein>
    <submittedName>
        <fullName evidence="2">Uncharacterized protein</fullName>
    </submittedName>
</protein>
<gene>
    <name evidence="2" type="ORF">NDU88_007035</name>
</gene>
<dbReference type="Proteomes" id="UP001066276">
    <property type="component" value="Chromosome 1_2"/>
</dbReference>
<reference evidence="2" key="1">
    <citation type="journal article" date="2022" name="bioRxiv">
        <title>Sequencing and chromosome-scale assembly of the giantPleurodeles waltlgenome.</title>
        <authorList>
            <person name="Brown T."/>
            <person name="Elewa A."/>
            <person name="Iarovenko S."/>
            <person name="Subramanian E."/>
            <person name="Araus A.J."/>
            <person name="Petzold A."/>
            <person name="Susuki M."/>
            <person name="Suzuki K.-i.T."/>
            <person name="Hayashi T."/>
            <person name="Toyoda A."/>
            <person name="Oliveira C."/>
            <person name="Osipova E."/>
            <person name="Leigh N.D."/>
            <person name="Simon A."/>
            <person name="Yun M.H."/>
        </authorList>
    </citation>
    <scope>NUCLEOTIDE SEQUENCE</scope>
    <source>
        <strain evidence="2">20211129_DDA</strain>
        <tissue evidence="2">Liver</tissue>
    </source>
</reference>
<comment type="caution">
    <text evidence="2">The sequence shown here is derived from an EMBL/GenBank/DDBJ whole genome shotgun (WGS) entry which is preliminary data.</text>
</comment>
<evidence type="ECO:0000256" key="1">
    <source>
        <dbReference type="SAM" id="Phobius"/>
    </source>
</evidence>
<keyword evidence="1" id="KW-1133">Transmembrane helix</keyword>